<name>A0ABX7CD02_9FUSO</name>
<protein>
    <recommendedName>
        <fullName evidence="3">UBC core domain-containing protein</fullName>
    </recommendedName>
</protein>
<proteinExistence type="predicted"/>
<evidence type="ECO:0008006" key="3">
    <source>
        <dbReference type="Google" id="ProtNLM"/>
    </source>
</evidence>
<accession>A0ABX7CD02</accession>
<dbReference type="EMBL" id="CP068114">
    <property type="protein sequence ID" value="QQS87412.1"/>
    <property type="molecule type" value="Genomic_DNA"/>
</dbReference>
<evidence type="ECO:0000313" key="2">
    <source>
        <dbReference type="Proteomes" id="UP000595375"/>
    </source>
</evidence>
<organism evidence="1 2">
    <name type="scientific">Fusobacterium canifelinum</name>
    <dbReference type="NCBI Taxonomy" id="285729"/>
    <lineage>
        <taxon>Bacteria</taxon>
        <taxon>Fusobacteriati</taxon>
        <taxon>Fusobacteriota</taxon>
        <taxon>Fusobacteriia</taxon>
        <taxon>Fusobacteriales</taxon>
        <taxon>Fusobacteriaceae</taxon>
        <taxon>Fusobacterium</taxon>
    </lineage>
</organism>
<dbReference type="RefSeq" id="WP_201626910.1">
    <property type="nucleotide sequence ID" value="NZ_CP068114.1"/>
</dbReference>
<reference evidence="1 2" key="1">
    <citation type="submission" date="2021-01" db="EMBL/GenBank/DDBJ databases">
        <title>FDA dAtabase for Regulatory Grade micrObial Sequences (FDA-ARGOS): Supporting development and validation of Infectious Disease Dx tests.</title>
        <authorList>
            <person name="Sproer C."/>
            <person name="Gronow S."/>
            <person name="Severitt S."/>
            <person name="Schroder I."/>
            <person name="Tallon L."/>
            <person name="Sadzewicz L."/>
            <person name="Zhao X."/>
            <person name="Boylan J."/>
            <person name="Ott S."/>
            <person name="Bowen H."/>
            <person name="Vavikolanu K."/>
            <person name="Mehta A."/>
            <person name="Aluvathingal J."/>
            <person name="Nadendla S."/>
            <person name="Lowell S."/>
            <person name="Myers T."/>
            <person name="Yan Y."/>
            <person name="Sichtig H."/>
        </authorList>
    </citation>
    <scope>NUCLEOTIDE SEQUENCE [LARGE SCALE GENOMIC DNA]</scope>
    <source>
        <strain evidence="1 2">FDAARGOS_1126</strain>
    </source>
</reference>
<gene>
    <name evidence="1" type="ORF">I6I83_10280</name>
</gene>
<sequence>MRNIEEFLVEYPSFKIIEKTNDKIILKGYLENFLEYNNIKLYKNVLLKIEVYKNYPIFLPKVYDAENTLSKDFHKNYDGSLCLGTELEIRKILFQNNSLSEWIKKCVKPFIFFISIF</sequence>
<evidence type="ECO:0000313" key="1">
    <source>
        <dbReference type="EMBL" id="QQS87412.1"/>
    </source>
</evidence>
<keyword evidence="2" id="KW-1185">Reference proteome</keyword>
<dbReference type="Proteomes" id="UP000595375">
    <property type="component" value="Chromosome"/>
</dbReference>